<dbReference type="GO" id="GO:0008270">
    <property type="term" value="F:zinc ion binding"/>
    <property type="evidence" value="ECO:0007669"/>
    <property type="project" value="UniProtKB-KW"/>
</dbReference>
<keyword evidence="8" id="KW-1185">Reference proteome</keyword>
<evidence type="ECO:0000313" key="8">
    <source>
        <dbReference type="Proteomes" id="UP000001070"/>
    </source>
</evidence>
<dbReference type="eggNOG" id="KOG1721">
    <property type="taxonomic scope" value="Eukaryota"/>
</dbReference>
<evidence type="ECO:0000259" key="6">
    <source>
        <dbReference type="PROSITE" id="PS50157"/>
    </source>
</evidence>
<evidence type="ECO:0000313" key="7">
    <source>
        <dbReference type="EMBL" id="EDV99003.1"/>
    </source>
</evidence>
<feature type="domain" description="C2H2-type" evidence="6">
    <location>
        <begin position="392"/>
        <end position="421"/>
    </location>
</feature>
<dbReference type="GO" id="GO:0000977">
    <property type="term" value="F:RNA polymerase II transcription regulatory region sequence-specific DNA binding"/>
    <property type="evidence" value="ECO:0007669"/>
    <property type="project" value="TreeGrafter"/>
</dbReference>
<dbReference type="EMBL" id="CH916372">
    <property type="protein sequence ID" value="EDV99003.1"/>
    <property type="molecule type" value="Genomic_DNA"/>
</dbReference>
<name>B4JQ23_DROGR</name>
<evidence type="ECO:0000256" key="3">
    <source>
        <dbReference type="ARBA" id="ARBA00022771"/>
    </source>
</evidence>
<feature type="domain" description="C2H2-type" evidence="6">
    <location>
        <begin position="307"/>
        <end position="334"/>
    </location>
</feature>
<accession>B4JQ23</accession>
<dbReference type="AlphaFoldDB" id="B4JQ23"/>
<dbReference type="Pfam" id="PF00096">
    <property type="entry name" value="zf-C2H2"/>
    <property type="match status" value="3"/>
</dbReference>
<dbReference type="SMR" id="B4JQ23"/>
<dbReference type="Gene3D" id="3.30.160.60">
    <property type="entry name" value="Classic Zinc Finger"/>
    <property type="match status" value="7"/>
</dbReference>
<evidence type="ECO:0000256" key="5">
    <source>
        <dbReference type="PROSITE-ProRule" id="PRU00042"/>
    </source>
</evidence>
<proteinExistence type="predicted"/>
<feature type="domain" description="C2H2-type" evidence="6">
    <location>
        <begin position="142"/>
        <end position="169"/>
    </location>
</feature>
<dbReference type="Pfam" id="PF12874">
    <property type="entry name" value="zf-met"/>
    <property type="match status" value="1"/>
</dbReference>
<dbReference type="KEGG" id="dgr:6566399"/>
<feature type="domain" description="C2H2-type" evidence="6">
    <location>
        <begin position="11"/>
        <end position="38"/>
    </location>
</feature>
<dbReference type="PROSITE" id="PS00028">
    <property type="entry name" value="ZINC_FINGER_C2H2_1"/>
    <property type="match status" value="9"/>
</dbReference>
<keyword evidence="3 5" id="KW-0863">Zinc-finger</keyword>
<gene>
    <name evidence="7" type="primary">Dgri\GH13290</name>
    <name evidence="7" type="ORF">Dgri_GH13290</name>
</gene>
<dbReference type="Pfam" id="PF13912">
    <property type="entry name" value="zf-C2H2_6"/>
    <property type="match status" value="1"/>
</dbReference>
<sequence length="431" mass="49939">MKAVGKNNNSNICETCGKCFLKPALLHRHLVVHSRAKFFACNRCCSQFTQKSSLRRHLRTKHDEVNDSDSSQVAQQALAALKALQVSHTIVANKDVQTPLEEQQLISCQVVQVKDALNPRGELHFLPTQRVQRRQQRVSYFYVCDYCSKEFSKTYDLIRHRRSHTKEMPYCCTFCLHRSATQAKLNEHMKRLHATTPKKHTCSECNASYSLKAKLHKHLATEHPDSVYSCAQCKRTFLSQAACEAHEKLEADMQVAKLVPLLPQPAISQRSYKCIYCEKQFRRKFNCRIHMVTHLKRLLVTRRIPKHSCLQCGKNFKKLHDLERHLLTHSKLKLHICGVCQKRFTLKLTLNRHLQTHQAKRNRINCQVCGKSFASRTSLLLHLRLHTGERPFKCEICQETFRTSGHKLEHVRGERHRNASGYNALISCDEV</sequence>
<evidence type="ECO:0000256" key="4">
    <source>
        <dbReference type="ARBA" id="ARBA00022833"/>
    </source>
</evidence>
<dbReference type="PhylomeDB" id="B4JQ23"/>
<dbReference type="HOGENOM" id="CLU_002678_2_0_1"/>
<dbReference type="GO" id="GO:0005634">
    <property type="term" value="C:nucleus"/>
    <property type="evidence" value="ECO:0007669"/>
    <property type="project" value="TreeGrafter"/>
</dbReference>
<dbReference type="InterPro" id="IPR013087">
    <property type="entry name" value="Znf_C2H2_type"/>
</dbReference>
<dbReference type="SMART" id="SM00355">
    <property type="entry name" value="ZnF_C2H2"/>
    <property type="match status" value="11"/>
</dbReference>
<dbReference type="SUPFAM" id="SSF57667">
    <property type="entry name" value="beta-beta-alpha zinc fingers"/>
    <property type="match status" value="6"/>
</dbReference>
<feature type="domain" description="C2H2-type" evidence="6">
    <location>
        <begin position="335"/>
        <end position="362"/>
    </location>
</feature>
<keyword evidence="4" id="KW-0862">Zinc</keyword>
<dbReference type="PROSITE" id="PS50157">
    <property type="entry name" value="ZINC_FINGER_C2H2_2"/>
    <property type="match status" value="8"/>
</dbReference>
<evidence type="ECO:0000256" key="2">
    <source>
        <dbReference type="ARBA" id="ARBA00022737"/>
    </source>
</evidence>
<dbReference type="InParanoid" id="B4JQ23"/>
<feature type="domain" description="C2H2-type" evidence="6">
    <location>
        <begin position="39"/>
        <end position="67"/>
    </location>
</feature>
<dbReference type="FunFam" id="3.30.160.60:FF:000446">
    <property type="entry name" value="Zinc finger protein"/>
    <property type="match status" value="1"/>
</dbReference>
<dbReference type="FunFam" id="3.30.160.60:FF:001818">
    <property type="entry name" value="GDNF-inducible zinc finger protein 1 isoform X1"/>
    <property type="match status" value="1"/>
</dbReference>
<feature type="domain" description="C2H2-type" evidence="6">
    <location>
        <begin position="272"/>
        <end position="294"/>
    </location>
</feature>
<dbReference type="Proteomes" id="UP000001070">
    <property type="component" value="Unassembled WGS sequence"/>
</dbReference>
<dbReference type="PANTHER" id="PTHR24409:SF295">
    <property type="entry name" value="AZ2-RELATED"/>
    <property type="match status" value="1"/>
</dbReference>
<reference evidence="7 8" key="1">
    <citation type="journal article" date="2007" name="Nature">
        <title>Evolution of genes and genomes on the Drosophila phylogeny.</title>
        <authorList>
            <consortium name="Drosophila 12 Genomes Consortium"/>
            <person name="Clark A.G."/>
            <person name="Eisen M.B."/>
            <person name="Smith D.R."/>
            <person name="Bergman C.M."/>
            <person name="Oliver B."/>
            <person name="Markow T.A."/>
            <person name="Kaufman T.C."/>
            <person name="Kellis M."/>
            <person name="Gelbart W."/>
            <person name="Iyer V.N."/>
            <person name="Pollard D.A."/>
            <person name="Sackton T.B."/>
            <person name="Larracuente A.M."/>
            <person name="Singh N.D."/>
            <person name="Abad J.P."/>
            <person name="Abt D.N."/>
            <person name="Adryan B."/>
            <person name="Aguade M."/>
            <person name="Akashi H."/>
            <person name="Anderson W.W."/>
            <person name="Aquadro C.F."/>
            <person name="Ardell D.H."/>
            <person name="Arguello R."/>
            <person name="Artieri C.G."/>
            <person name="Barbash D.A."/>
            <person name="Barker D."/>
            <person name="Barsanti P."/>
            <person name="Batterham P."/>
            <person name="Batzoglou S."/>
            <person name="Begun D."/>
            <person name="Bhutkar A."/>
            <person name="Blanco E."/>
            <person name="Bosak S.A."/>
            <person name="Bradley R.K."/>
            <person name="Brand A.D."/>
            <person name="Brent M.R."/>
            <person name="Brooks A.N."/>
            <person name="Brown R.H."/>
            <person name="Butlin R.K."/>
            <person name="Caggese C."/>
            <person name="Calvi B.R."/>
            <person name="Bernardo de Carvalho A."/>
            <person name="Caspi A."/>
            <person name="Castrezana S."/>
            <person name="Celniker S.E."/>
            <person name="Chang J.L."/>
            <person name="Chapple C."/>
            <person name="Chatterji S."/>
            <person name="Chinwalla A."/>
            <person name="Civetta A."/>
            <person name="Clifton S.W."/>
            <person name="Comeron J.M."/>
            <person name="Costello J.C."/>
            <person name="Coyne J.A."/>
            <person name="Daub J."/>
            <person name="David R.G."/>
            <person name="Delcher A.L."/>
            <person name="Delehaunty K."/>
            <person name="Do C.B."/>
            <person name="Ebling H."/>
            <person name="Edwards K."/>
            <person name="Eickbush T."/>
            <person name="Evans J.D."/>
            <person name="Filipski A."/>
            <person name="Findeiss S."/>
            <person name="Freyhult E."/>
            <person name="Fulton L."/>
            <person name="Fulton R."/>
            <person name="Garcia A.C."/>
            <person name="Gardiner A."/>
            <person name="Garfield D.A."/>
            <person name="Garvin B.E."/>
            <person name="Gibson G."/>
            <person name="Gilbert D."/>
            <person name="Gnerre S."/>
            <person name="Godfrey J."/>
            <person name="Good R."/>
            <person name="Gotea V."/>
            <person name="Gravely B."/>
            <person name="Greenberg A.J."/>
            <person name="Griffiths-Jones S."/>
            <person name="Gross S."/>
            <person name="Guigo R."/>
            <person name="Gustafson E.A."/>
            <person name="Haerty W."/>
            <person name="Hahn M.W."/>
            <person name="Halligan D.L."/>
            <person name="Halpern A.L."/>
            <person name="Halter G.M."/>
            <person name="Han M.V."/>
            <person name="Heger A."/>
            <person name="Hillier L."/>
            <person name="Hinrichs A.S."/>
            <person name="Holmes I."/>
            <person name="Hoskins R.A."/>
            <person name="Hubisz M.J."/>
            <person name="Hultmark D."/>
            <person name="Huntley M.A."/>
            <person name="Jaffe D.B."/>
            <person name="Jagadeeshan S."/>
            <person name="Jeck W.R."/>
            <person name="Johnson J."/>
            <person name="Jones C.D."/>
            <person name="Jordan W.C."/>
            <person name="Karpen G.H."/>
            <person name="Kataoka E."/>
            <person name="Keightley P.D."/>
            <person name="Kheradpour P."/>
            <person name="Kirkness E.F."/>
            <person name="Koerich L.B."/>
            <person name="Kristiansen K."/>
            <person name="Kudrna D."/>
            <person name="Kulathinal R.J."/>
            <person name="Kumar S."/>
            <person name="Kwok R."/>
            <person name="Lander E."/>
            <person name="Langley C.H."/>
            <person name="Lapoint R."/>
            <person name="Lazzaro B.P."/>
            <person name="Lee S.J."/>
            <person name="Levesque L."/>
            <person name="Li R."/>
            <person name="Lin C.F."/>
            <person name="Lin M.F."/>
            <person name="Lindblad-Toh K."/>
            <person name="Llopart A."/>
            <person name="Long M."/>
            <person name="Low L."/>
            <person name="Lozovsky E."/>
            <person name="Lu J."/>
            <person name="Luo M."/>
            <person name="Machado C.A."/>
            <person name="Makalowski W."/>
            <person name="Marzo M."/>
            <person name="Matsuda M."/>
            <person name="Matzkin L."/>
            <person name="McAllister B."/>
            <person name="McBride C.S."/>
            <person name="McKernan B."/>
            <person name="McKernan K."/>
            <person name="Mendez-Lago M."/>
            <person name="Minx P."/>
            <person name="Mollenhauer M.U."/>
            <person name="Montooth K."/>
            <person name="Mount S.M."/>
            <person name="Mu X."/>
            <person name="Myers E."/>
            <person name="Negre B."/>
            <person name="Newfeld S."/>
            <person name="Nielsen R."/>
            <person name="Noor M.A."/>
            <person name="O'Grady P."/>
            <person name="Pachter L."/>
            <person name="Papaceit M."/>
            <person name="Parisi M.J."/>
            <person name="Parisi M."/>
            <person name="Parts L."/>
            <person name="Pedersen J.S."/>
            <person name="Pesole G."/>
            <person name="Phillippy A.M."/>
            <person name="Ponting C.P."/>
            <person name="Pop M."/>
            <person name="Porcelli D."/>
            <person name="Powell J.R."/>
            <person name="Prohaska S."/>
            <person name="Pruitt K."/>
            <person name="Puig M."/>
            <person name="Quesneville H."/>
            <person name="Ram K.R."/>
            <person name="Rand D."/>
            <person name="Rasmussen M.D."/>
            <person name="Reed L.K."/>
            <person name="Reenan R."/>
            <person name="Reily A."/>
            <person name="Remington K.A."/>
            <person name="Rieger T.T."/>
            <person name="Ritchie M.G."/>
            <person name="Robin C."/>
            <person name="Rogers Y.H."/>
            <person name="Rohde C."/>
            <person name="Rozas J."/>
            <person name="Rubenfield M.J."/>
            <person name="Ruiz A."/>
            <person name="Russo S."/>
            <person name="Salzberg S.L."/>
            <person name="Sanchez-Gracia A."/>
            <person name="Saranga D.J."/>
            <person name="Sato H."/>
            <person name="Schaeffer S.W."/>
            <person name="Schatz M.C."/>
            <person name="Schlenke T."/>
            <person name="Schwartz R."/>
            <person name="Segarra C."/>
            <person name="Singh R.S."/>
            <person name="Sirot L."/>
            <person name="Sirota M."/>
            <person name="Sisneros N.B."/>
            <person name="Smith C.D."/>
            <person name="Smith T.F."/>
            <person name="Spieth J."/>
            <person name="Stage D.E."/>
            <person name="Stark A."/>
            <person name="Stephan W."/>
            <person name="Strausberg R.L."/>
            <person name="Strempel S."/>
            <person name="Sturgill D."/>
            <person name="Sutton G."/>
            <person name="Sutton G.G."/>
            <person name="Tao W."/>
            <person name="Teichmann S."/>
            <person name="Tobari Y.N."/>
            <person name="Tomimura Y."/>
            <person name="Tsolas J.M."/>
            <person name="Valente V.L."/>
            <person name="Venter E."/>
            <person name="Venter J.C."/>
            <person name="Vicario S."/>
            <person name="Vieira F.G."/>
            <person name="Vilella A.J."/>
            <person name="Villasante A."/>
            <person name="Walenz B."/>
            <person name="Wang J."/>
            <person name="Wasserman M."/>
            <person name="Watts T."/>
            <person name="Wilson D."/>
            <person name="Wilson R.K."/>
            <person name="Wing R.A."/>
            <person name="Wolfner M.F."/>
            <person name="Wong A."/>
            <person name="Wong G.K."/>
            <person name="Wu C.I."/>
            <person name="Wu G."/>
            <person name="Yamamoto D."/>
            <person name="Yang H.P."/>
            <person name="Yang S.P."/>
            <person name="Yorke J.A."/>
            <person name="Yoshida K."/>
            <person name="Zdobnov E."/>
            <person name="Zhang P."/>
            <person name="Zhang Y."/>
            <person name="Zimin A.V."/>
            <person name="Baldwin J."/>
            <person name="Abdouelleil A."/>
            <person name="Abdulkadir J."/>
            <person name="Abebe A."/>
            <person name="Abera B."/>
            <person name="Abreu J."/>
            <person name="Acer S.C."/>
            <person name="Aftuck L."/>
            <person name="Alexander A."/>
            <person name="An P."/>
            <person name="Anderson E."/>
            <person name="Anderson S."/>
            <person name="Arachi H."/>
            <person name="Azer M."/>
            <person name="Bachantsang P."/>
            <person name="Barry A."/>
            <person name="Bayul T."/>
            <person name="Berlin A."/>
            <person name="Bessette D."/>
            <person name="Bloom T."/>
            <person name="Blye J."/>
            <person name="Boguslavskiy L."/>
            <person name="Bonnet C."/>
            <person name="Boukhgalter B."/>
            <person name="Bourzgui I."/>
            <person name="Brown A."/>
            <person name="Cahill P."/>
            <person name="Channer S."/>
            <person name="Cheshatsang Y."/>
            <person name="Chuda L."/>
            <person name="Citroen M."/>
            <person name="Collymore A."/>
            <person name="Cooke P."/>
            <person name="Costello M."/>
            <person name="D'Aco K."/>
            <person name="Daza R."/>
            <person name="De Haan G."/>
            <person name="DeGray S."/>
            <person name="DeMaso C."/>
            <person name="Dhargay N."/>
            <person name="Dooley K."/>
            <person name="Dooley E."/>
            <person name="Doricent M."/>
            <person name="Dorje P."/>
            <person name="Dorjee K."/>
            <person name="Dupes A."/>
            <person name="Elong R."/>
            <person name="Falk J."/>
            <person name="Farina A."/>
            <person name="Faro S."/>
            <person name="Ferguson D."/>
            <person name="Fisher S."/>
            <person name="Foley C.D."/>
            <person name="Franke A."/>
            <person name="Friedrich D."/>
            <person name="Gadbois L."/>
            <person name="Gearin G."/>
            <person name="Gearin C.R."/>
            <person name="Giannoukos G."/>
            <person name="Goode T."/>
            <person name="Graham J."/>
            <person name="Grandbois E."/>
            <person name="Grewal S."/>
            <person name="Gyaltsen K."/>
            <person name="Hafez N."/>
            <person name="Hagos B."/>
            <person name="Hall J."/>
            <person name="Henson C."/>
            <person name="Hollinger A."/>
            <person name="Honan T."/>
            <person name="Huard M.D."/>
            <person name="Hughes L."/>
            <person name="Hurhula B."/>
            <person name="Husby M.E."/>
            <person name="Kamat A."/>
            <person name="Kanga B."/>
            <person name="Kashin S."/>
            <person name="Khazanovich D."/>
            <person name="Kisner P."/>
            <person name="Lance K."/>
            <person name="Lara M."/>
            <person name="Lee W."/>
            <person name="Lennon N."/>
            <person name="Letendre F."/>
            <person name="LeVine R."/>
            <person name="Lipovsky A."/>
            <person name="Liu X."/>
            <person name="Liu J."/>
            <person name="Liu S."/>
            <person name="Lokyitsang T."/>
            <person name="Lokyitsang Y."/>
            <person name="Lubonja R."/>
            <person name="Lui A."/>
            <person name="MacDonald P."/>
            <person name="Magnisalis V."/>
            <person name="Maru K."/>
            <person name="Matthews C."/>
            <person name="McCusker W."/>
            <person name="McDonough S."/>
            <person name="Mehta T."/>
            <person name="Meldrim J."/>
            <person name="Meneus L."/>
            <person name="Mihai O."/>
            <person name="Mihalev A."/>
            <person name="Mihova T."/>
            <person name="Mittelman R."/>
            <person name="Mlenga V."/>
            <person name="Montmayeur A."/>
            <person name="Mulrain L."/>
            <person name="Navidi A."/>
            <person name="Naylor J."/>
            <person name="Negash T."/>
            <person name="Nguyen T."/>
            <person name="Nguyen N."/>
            <person name="Nicol R."/>
            <person name="Norbu C."/>
            <person name="Norbu N."/>
            <person name="Novod N."/>
            <person name="O'Neill B."/>
            <person name="Osman S."/>
            <person name="Markiewicz E."/>
            <person name="Oyono O.L."/>
            <person name="Patti C."/>
            <person name="Phunkhang P."/>
            <person name="Pierre F."/>
            <person name="Priest M."/>
            <person name="Raghuraman S."/>
            <person name="Rege F."/>
            <person name="Reyes R."/>
            <person name="Rise C."/>
            <person name="Rogov P."/>
            <person name="Ross K."/>
            <person name="Ryan E."/>
            <person name="Settipalli S."/>
            <person name="Shea T."/>
            <person name="Sherpa N."/>
            <person name="Shi L."/>
            <person name="Shih D."/>
            <person name="Sparrow T."/>
            <person name="Spaulding J."/>
            <person name="Stalker J."/>
            <person name="Stange-Thomann N."/>
            <person name="Stavropoulos S."/>
            <person name="Stone C."/>
            <person name="Strader C."/>
            <person name="Tesfaye S."/>
            <person name="Thomson T."/>
            <person name="Thoulutsang Y."/>
            <person name="Thoulutsang D."/>
            <person name="Topham K."/>
            <person name="Topping I."/>
            <person name="Tsamla T."/>
            <person name="Vassiliev H."/>
            <person name="Vo A."/>
            <person name="Wangchuk T."/>
            <person name="Wangdi T."/>
            <person name="Weiand M."/>
            <person name="Wilkinson J."/>
            <person name="Wilson A."/>
            <person name="Yadav S."/>
            <person name="Young G."/>
            <person name="Yu Q."/>
            <person name="Zembek L."/>
            <person name="Zhong D."/>
            <person name="Zimmer A."/>
            <person name="Zwirko Z."/>
            <person name="Jaffe D.B."/>
            <person name="Alvarez P."/>
            <person name="Brockman W."/>
            <person name="Butler J."/>
            <person name="Chin C."/>
            <person name="Gnerre S."/>
            <person name="Grabherr M."/>
            <person name="Kleber M."/>
            <person name="Mauceli E."/>
            <person name="MacCallum I."/>
        </authorList>
    </citation>
    <scope>NUCLEOTIDE SEQUENCE [LARGE SCALE GENOMIC DNA]</scope>
    <source>
        <strain evidence="8">Tucson 15287-2541.00</strain>
    </source>
</reference>
<keyword evidence="1" id="KW-0479">Metal-binding</keyword>
<keyword evidence="2" id="KW-0677">Repeat</keyword>
<organism evidence="8">
    <name type="scientific">Drosophila grimshawi</name>
    <name type="common">Hawaiian fruit fly</name>
    <name type="synonym">Idiomyia grimshawi</name>
    <dbReference type="NCBI Taxonomy" id="7222"/>
    <lineage>
        <taxon>Eukaryota</taxon>
        <taxon>Metazoa</taxon>
        <taxon>Ecdysozoa</taxon>
        <taxon>Arthropoda</taxon>
        <taxon>Hexapoda</taxon>
        <taxon>Insecta</taxon>
        <taxon>Pterygota</taxon>
        <taxon>Neoptera</taxon>
        <taxon>Endopterygota</taxon>
        <taxon>Diptera</taxon>
        <taxon>Brachycera</taxon>
        <taxon>Muscomorpha</taxon>
        <taxon>Ephydroidea</taxon>
        <taxon>Drosophilidae</taxon>
        <taxon>Drosophila</taxon>
        <taxon>Hawaiian Drosophila</taxon>
    </lineage>
</organism>
<dbReference type="InterPro" id="IPR036236">
    <property type="entry name" value="Znf_C2H2_sf"/>
</dbReference>
<evidence type="ECO:0000256" key="1">
    <source>
        <dbReference type="ARBA" id="ARBA00022723"/>
    </source>
</evidence>
<dbReference type="GO" id="GO:0000981">
    <property type="term" value="F:DNA-binding transcription factor activity, RNA polymerase II-specific"/>
    <property type="evidence" value="ECO:0007669"/>
    <property type="project" value="TreeGrafter"/>
</dbReference>
<dbReference type="OMA" id="HMRAERH"/>
<protein>
    <submittedName>
        <fullName evidence="7">GH13290</fullName>
    </submittedName>
</protein>
<dbReference type="OrthoDB" id="6077919at2759"/>
<dbReference type="PANTHER" id="PTHR24409">
    <property type="entry name" value="ZINC FINGER PROTEIN 142"/>
    <property type="match status" value="1"/>
</dbReference>
<feature type="domain" description="C2H2-type" evidence="6">
    <location>
        <begin position="364"/>
        <end position="391"/>
    </location>
</feature>